<reference evidence="1 2" key="1">
    <citation type="submission" date="2014-07" db="EMBL/GenBank/DDBJ databases">
        <title>Draft Genome Sequence of Gephyronic Acid Producer, Cystobacter violaceus Strain Cb vi76.</title>
        <authorList>
            <person name="Stevens D.C."/>
            <person name="Young J."/>
            <person name="Carmichael R."/>
            <person name="Tan J."/>
            <person name="Taylor R.E."/>
        </authorList>
    </citation>
    <scope>NUCLEOTIDE SEQUENCE [LARGE SCALE GENOMIC DNA]</scope>
    <source>
        <strain evidence="1 2">Cb vi76</strain>
    </source>
</reference>
<comment type="caution">
    <text evidence="1">The sequence shown here is derived from an EMBL/GenBank/DDBJ whole genome shotgun (WGS) entry which is preliminary data.</text>
</comment>
<dbReference type="InterPro" id="IPR014942">
    <property type="entry name" value="AbiEii"/>
</dbReference>
<dbReference type="Proteomes" id="UP000028547">
    <property type="component" value="Unassembled WGS sequence"/>
</dbReference>
<evidence type="ECO:0000313" key="1">
    <source>
        <dbReference type="EMBL" id="KFA91684.1"/>
    </source>
</evidence>
<dbReference type="AlphaFoldDB" id="A0A084ST99"/>
<name>A0A084ST99_9BACT</name>
<dbReference type="Pfam" id="PF08843">
    <property type="entry name" value="AbiEii"/>
    <property type="match status" value="1"/>
</dbReference>
<organism evidence="1 2">
    <name type="scientific">Archangium violaceum Cb vi76</name>
    <dbReference type="NCBI Taxonomy" id="1406225"/>
    <lineage>
        <taxon>Bacteria</taxon>
        <taxon>Pseudomonadati</taxon>
        <taxon>Myxococcota</taxon>
        <taxon>Myxococcia</taxon>
        <taxon>Myxococcales</taxon>
        <taxon>Cystobacterineae</taxon>
        <taxon>Archangiaceae</taxon>
        <taxon>Archangium</taxon>
    </lineage>
</organism>
<evidence type="ECO:0000313" key="2">
    <source>
        <dbReference type="Proteomes" id="UP000028547"/>
    </source>
</evidence>
<sequence length="246" mass="26313">MGGLAPSLLVPKPEPGLEPHIGTQDLDLCLRVALVEGEVGNYERLEKCLKEANFKMLNGASWRWQGGVALPLTVEFFCPPAPGREPGQLYRPGGFVGGRLSAMVLATGGLVDKDFREVAVEVLLPGGGGKTHQPLNVAGPAAYLAAKADALQRRNKNKDAYDIVWLVESWPGGQATLAPDIRASVVFNDPLFQAALVTLKREFEDIDSAGAKKYARFMGGAGVDPDQLARRASGAIKLLLEELSKP</sequence>
<proteinExistence type="predicted"/>
<protein>
    <submittedName>
        <fullName evidence="1">Uncharacterized protein</fullName>
    </submittedName>
</protein>
<dbReference type="EMBL" id="JPMI01000133">
    <property type="protein sequence ID" value="KFA91684.1"/>
    <property type="molecule type" value="Genomic_DNA"/>
</dbReference>
<gene>
    <name evidence="1" type="ORF">Q664_20310</name>
</gene>
<accession>A0A084ST99</accession>